<protein>
    <recommendedName>
        <fullName evidence="1">Transporter-associated domain-containing protein</fullName>
    </recommendedName>
</protein>
<dbReference type="GO" id="GO:0050660">
    <property type="term" value="F:flavin adenine dinucleotide binding"/>
    <property type="evidence" value="ECO:0007669"/>
    <property type="project" value="InterPro"/>
</dbReference>
<dbReference type="EMBL" id="VSSQ01111304">
    <property type="protein sequence ID" value="MPN48719.1"/>
    <property type="molecule type" value="Genomic_DNA"/>
</dbReference>
<dbReference type="InterPro" id="IPR005170">
    <property type="entry name" value="Transptr-assoc_dom"/>
</dbReference>
<dbReference type="Gene3D" id="3.30.465.10">
    <property type="match status" value="1"/>
</dbReference>
<sequence length="77" mass="8662">MLGIQFPEGDYETVAGYIMDVLGRIPGEEEHPSVTLENVTFTVMEMEDRRIGRVHVEIVRPAGTESGVADKQREKDE</sequence>
<dbReference type="SMART" id="SM01091">
    <property type="entry name" value="CorC_HlyC"/>
    <property type="match status" value="1"/>
</dbReference>
<reference evidence="2" key="1">
    <citation type="submission" date="2019-08" db="EMBL/GenBank/DDBJ databases">
        <authorList>
            <person name="Kucharzyk K."/>
            <person name="Murdoch R.W."/>
            <person name="Higgins S."/>
            <person name="Loffler F."/>
        </authorList>
    </citation>
    <scope>NUCLEOTIDE SEQUENCE</scope>
</reference>
<organism evidence="2">
    <name type="scientific">bioreactor metagenome</name>
    <dbReference type="NCBI Taxonomy" id="1076179"/>
    <lineage>
        <taxon>unclassified sequences</taxon>
        <taxon>metagenomes</taxon>
        <taxon>ecological metagenomes</taxon>
    </lineage>
</organism>
<accession>A0A645IE42</accession>
<proteinExistence type="predicted"/>
<dbReference type="InterPro" id="IPR036318">
    <property type="entry name" value="FAD-bd_PCMH-like_sf"/>
</dbReference>
<name>A0A645IE42_9ZZZZ</name>
<dbReference type="AlphaFoldDB" id="A0A645IE42"/>
<comment type="caution">
    <text evidence="2">The sequence shown here is derived from an EMBL/GenBank/DDBJ whole genome shotgun (WGS) entry which is preliminary data.</text>
</comment>
<evidence type="ECO:0000313" key="2">
    <source>
        <dbReference type="EMBL" id="MPN48719.1"/>
    </source>
</evidence>
<evidence type="ECO:0000259" key="1">
    <source>
        <dbReference type="SMART" id="SM01091"/>
    </source>
</evidence>
<dbReference type="InterPro" id="IPR016169">
    <property type="entry name" value="FAD-bd_PCMH_sub2"/>
</dbReference>
<gene>
    <name evidence="2" type="ORF">SDC9_196331</name>
</gene>
<dbReference type="SUPFAM" id="SSF56176">
    <property type="entry name" value="FAD-binding/transporter-associated domain-like"/>
    <property type="match status" value="1"/>
</dbReference>
<feature type="domain" description="Transporter-associated" evidence="1">
    <location>
        <begin position="1"/>
        <end position="60"/>
    </location>
</feature>
<dbReference type="Pfam" id="PF03471">
    <property type="entry name" value="CorC_HlyC"/>
    <property type="match status" value="1"/>
</dbReference>